<reference evidence="1" key="2">
    <citation type="journal article" date="2015" name="Data Brief">
        <title>Shoot transcriptome of the giant reed, Arundo donax.</title>
        <authorList>
            <person name="Barrero R.A."/>
            <person name="Guerrero F.D."/>
            <person name="Moolhuijzen P."/>
            <person name="Goolsby J.A."/>
            <person name="Tidwell J."/>
            <person name="Bellgard S.E."/>
            <person name="Bellgard M.I."/>
        </authorList>
    </citation>
    <scope>NUCLEOTIDE SEQUENCE</scope>
    <source>
        <tissue evidence="1">Shoot tissue taken approximately 20 cm above the soil surface</tissue>
    </source>
</reference>
<accession>A0A0A8YHB4</accession>
<reference evidence="1" key="1">
    <citation type="submission" date="2014-09" db="EMBL/GenBank/DDBJ databases">
        <authorList>
            <person name="Magalhaes I.L.F."/>
            <person name="Oliveira U."/>
            <person name="Santos F.R."/>
            <person name="Vidigal T.H.D.A."/>
            <person name="Brescovit A.D."/>
            <person name="Santos A.J."/>
        </authorList>
    </citation>
    <scope>NUCLEOTIDE SEQUENCE</scope>
    <source>
        <tissue evidence="1">Shoot tissue taken approximately 20 cm above the soil surface</tissue>
    </source>
</reference>
<organism evidence="1">
    <name type="scientific">Arundo donax</name>
    <name type="common">Giant reed</name>
    <name type="synonym">Donax arundinaceus</name>
    <dbReference type="NCBI Taxonomy" id="35708"/>
    <lineage>
        <taxon>Eukaryota</taxon>
        <taxon>Viridiplantae</taxon>
        <taxon>Streptophyta</taxon>
        <taxon>Embryophyta</taxon>
        <taxon>Tracheophyta</taxon>
        <taxon>Spermatophyta</taxon>
        <taxon>Magnoliopsida</taxon>
        <taxon>Liliopsida</taxon>
        <taxon>Poales</taxon>
        <taxon>Poaceae</taxon>
        <taxon>PACMAD clade</taxon>
        <taxon>Arundinoideae</taxon>
        <taxon>Arundineae</taxon>
        <taxon>Arundo</taxon>
    </lineage>
</organism>
<proteinExistence type="predicted"/>
<dbReference type="EMBL" id="GBRH01273095">
    <property type="protein sequence ID" value="JAD24800.1"/>
    <property type="molecule type" value="Transcribed_RNA"/>
</dbReference>
<protein>
    <submittedName>
        <fullName evidence="1">Uncharacterized protein</fullName>
    </submittedName>
</protein>
<name>A0A0A8YHB4_ARUDO</name>
<sequence>MLRRCIPVYPTHILLFLIERTQTSSSVIIHLFLQFSQVGTALRTVAQRLQVPRHVQQIIKKTDIT</sequence>
<evidence type="ECO:0000313" key="1">
    <source>
        <dbReference type="EMBL" id="JAD24800.1"/>
    </source>
</evidence>
<dbReference type="AlphaFoldDB" id="A0A0A8YHB4"/>